<organism evidence="2 3">
    <name type="scientific">Neocucurbitaria cava</name>
    <dbReference type="NCBI Taxonomy" id="798079"/>
    <lineage>
        <taxon>Eukaryota</taxon>
        <taxon>Fungi</taxon>
        <taxon>Dikarya</taxon>
        <taxon>Ascomycota</taxon>
        <taxon>Pezizomycotina</taxon>
        <taxon>Dothideomycetes</taxon>
        <taxon>Pleosporomycetidae</taxon>
        <taxon>Pleosporales</taxon>
        <taxon>Pleosporineae</taxon>
        <taxon>Cucurbitariaceae</taxon>
        <taxon>Neocucurbitaria</taxon>
    </lineage>
</organism>
<evidence type="ECO:0000313" key="2">
    <source>
        <dbReference type="EMBL" id="KAJ4376490.1"/>
    </source>
</evidence>
<evidence type="ECO:0000259" key="1">
    <source>
        <dbReference type="Pfam" id="PF06985"/>
    </source>
</evidence>
<dbReference type="InterPro" id="IPR010730">
    <property type="entry name" value="HET"/>
</dbReference>
<protein>
    <recommendedName>
        <fullName evidence="1">Heterokaryon incompatibility domain-containing protein</fullName>
    </recommendedName>
</protein>
<accession>A0A9W8YGD4</accession>
<keyword evidence="3" id="KW-1185">Reference proteome</keyword>
<dbReference type="PANTHER" id="PTHR24148:SF64">
    <property type="entry name" value="HETEROKARYON INCOMPATIBILITY DOMAIN-CONTAINING PROTEIN"/>
    <property type="match status" value="1"/>
</dbReference>
<dbReference type="PANTHER" id="PTHR24148">
    <property type="entry name" value="ANKYRIN REPEAT DOMAIN-CONTAINING PROTEIN 39 HOMOLOG-RELATED"/>
    <property type="match status" value="1"/>
</dbReference>
<sequence length="723" mass="83003">MNDSYPGPAIDGTSIRLFTLKQKTDDGSFEAEMENFPFQKLSQEAIHFNAASYTWGKGRYSPSITLKFKKPPGKLPVLERLVPFLDIIWEHEDLKKKWWWIDSVCINQQDNTEKTEQIDIMPEVYTRAERVIVWLGEEKDMEWKMLEGRQEEVEVESDCTGAISFMKTLAKARAKARGREAKMQFSRKWSKGDYTDQWVEVLQLFGRNWWTRWWTLQEMLLPKHATFYVGKESITRDALNMAVFATWLCSKANGSVLKKQQFEAAWNRRRLCQWWQRSQRHTKPSKEDTQVLSHDEEGEGVSLLPILSYLGGHNTKEPQDRLYACLGLVNQRGRNVIPPRKLTHGMSVQLLYTNLVESFSEQYGSLDIICFSHIFNHYNVSNKQEDQPELPSWVPDWRAQVRSSAVPLMASQSANKDVGNCRPPRKNSGDAVYDAPGKLLRLQSNPDFCKGEDDSGVYKYLTENGVVLDSVNGLAGLQHIETYCKSKACGTGARHAIIQAKSTSAAIGEPNIELLEKICRSLALGRKDKYLGKRANRNFTSQFLFMCYACVRNIEGIDPIFQTWFAPDPVFKAWFEQNRTLQLGIHTLELAVKSIIDSDDQTLFTNLPHGFLQTRLPNTLDSDFENEDGLETFLQRFHDTVRKMSRRLMVTDRGYVGMAPCRARQGDVVAILFGCRIPLVLRRVDDQDAWQVIGEAYMDGWMNGEVETLVDSGEREIKRIRLV</sequence>
<dbReference type="OrthoDB" id="2504919at2759"/>
<dbReference type="InterPro" id="IPR052895">
    <property type="entry name" value="HetReg/Transcr_Mod"/>
</dbReference>
<dbReference type="EMBL" id="JAPEUY010000002">
    <property type="protein sequence ID" value="KAJ4376490.1"/>
    <property type="molecule type" value="Genomic_DNA"/>
</dbReference>
<evidence type="ECO:0000313" key="3">
    <source>
        <dbReference type="Proteomes" id="UP001140560"/>
    </source>
</evidence>
<comment type="caution">
    <text evidence="2">The sequence shown here is derived from an EMBL/GenBank/DDBJ whole genome shotgun (WGS) entry which is preliminary data.</text>
</comment>
<name>A0A9W8YGD4_9PLEO</name>
<reference evidence="2" key="1">
    <citation type="submission" date="2022-10" db="EMBL/GenBank/DDBJ databases">
        <title>Tapping the CABI collections for fungal endophytes: first genome assemblies for Collariella, Neodidymelliopsis, Ascochyta clinopodiicola, Didymella pomorum, Didymosphaeria variabile, Neocosmospora piperis and Neocucurbitaria cava.</title>
        <authorList>
            <person name="Hill R."/>
        </authorList>
    </citation>
    <scope>NUCLEOTIDE SEQUENCE</scope>
    <source>
        <strain evidence="2">IMI 356814</strain>
    </source>
</reference>
<gene>
    <name evidence="2" type="ORF">N0V83_001774</name>
</gene>
<dbReference type="Pfam" id="PF06985">
    <property type="entry name" value="HET"/>
    <property type="match status" value="1"/>
</dbReference>
<dbReference type="AlphaFoldDB" id="A0A9W8YGD4"/>
<dbReference type="Pfam" id="PF26639">
    <property type="entry name" value="Het-6_barrel"/>
    <property type="match status" value="1"/>
</dbReference>
<dbReference type="Proteomes" id="UP001140560">
    <property type="component" value="Unassembled WGS sequence"/>
</dbReference>
<proteinExistence type="predicted"/>
<feature type="domain" description="Heterokaryon incompatibility" evidence="1">
    <location>
        <begin position="49"/>
        <end position="218"/>
    </location>
</feature>